<dbReference type="SUPFAM" id="SSF52540">
    <property type="entry name" value="P-loop containing nucleoside triphosphate hydrolases"/>
    <property type="match status" value="1"/>
</dbReference>
<dbReference type="GO" id="GO:0000724">
    <property type="term" value="P:double-strand break repair via homologous recombination"/>
    <property type="evidence" value="ECO:0007669"/>
    <property type="project" value="InterPro"/>
</dbReference>
<dbReference type="InterPro" id="IPR027417">
    <property type="entry name" value="P-loop_NTPase"/>
</dbReference>
<dbReference type="InterPro" id="IPR030547">
    <property type="entry name" value="XRCC2"/>
</dbReference>
<keyword evidence="2" id="KW-1185">Reference proteome</keyword>
<dbReference type="Proteomes" id="UP000602510">
    <property type="component" value="Unassembled WGS sequence"/>
</dbReference>
<evidence type="ECO:0008006" key="3">
    <source>
        <dbReference type="Google" id="ProtNLM"/>
    </source>
</evidence>
<proteinExistence type="predicted"/>
<dbReference type="AlphaFoldDB" id="A0A833WBR1"/>
<protein>
    <recommendedName>
        <fullName evidence="3">DNA recombination and repair protein Rad51-like C-terminal domain-containing protein</fullName>
    </recommendedName>
</protein>
<gene>
    <name evidence="1" type="ORF">GN244_ATG11359</name>
</gene>
<dbReference type="EMBL" id="WSZM01000264">
    <property type="protein sequence ID" value="KAF4036648.1"/>
    <property type="molecule type" value="Genomic_DNA"/>
</dbReference>
<dbReference type="GO" id="GO:0033063">
    <property type="term" value="C:Rad51B-Rad51C-Rad51D-XRCC2 complex"/>
    <property type="evidence" value="ECO:0007669"/>
    <property type="project" value="InterPro"/>
</dbReference>
<dbReference type="GO" id="GO:0005657">
    <property type="term" value="C:replication fork"/>
    <property type="evidence" value="ECO:0007669"/>
    <property type="project" value="InterPro"/>
</dbReference>
<name>A0A833WBR1_PHYIN</name>
<organism evidence="1 2">
    <name type="scientific">Phytophthora infestans</name>
    <name type="common">Potato late blight agent</name>
    <name type="synonym">Botrytis infestans</name>
    <dbReference type="NCBI Taxonomy" id="4787"/>
    <lineage>
        <taxon>Eukaryota</taxon>
        <taxon>Sar</taxon>
        <taxon>Stramenopiles</taxon>
        <taxon>Oomycota</taxon>
        <taxon>Peronosporomycetes</taxon>
        <taxon>Peronosporales</taxon>
        <taxon>Peronosporaceae</taxon>
        <taxon>Phytophthora</taxon>
    </lineage>
</organism>
<sequence length="299" mass="33440">MQRLKLDETALDLFARRPTRSFSTGLNFIDAATTKPNVGETGYRPRQVVELCGASDTPKTQVLEHVVAAFLTKSAATSDQAGKERVFIFDHEGELSSTRLAKLVAHKLAGSKWENALEETLARVQTCCCRDSFQWLATLNHIHFQLLEAAPAPLMLVFICVGSFHAIDKMTAKSVGEGLALSEQVFIFLKQFIRHHSPIVFAAKETAKSTRAQWEHAEYLPSSWTSQVSKRILLRIPPPPILPRESYKLEKKVELDDDSNTRFEAKCIAAGESRVFMCHVDEGFIFSKLFGDGKPSLMK</sequence>
<evidence type="ECO:0000313" key="1">
    <source>
        <dbReference type="EMBL" id="KAF4036648.1"/>
    </source>
</evidence>
<accession>A0A833WBR1</accession>
<reference evidence="1" key="1">
    <citation type="submission" date="2020-04" db="EMBL/GenBank/DDBJ databases">
        <title>Hybrid Assembly of Korean Phytophthora infestans isolates.</title>
        <authorList>
            <person name="Prokchorchik M."/>
            <person name="Lee Y."/>
            <person name="Seo J."/>
            <person name="Cho J.-H."/>
            <person name="Park Y.-E."/>
            <person name="Jang D.-C."/>
            <person name="Im J.-S."/>
            <person name="Choi J.-G."/>
            <person name="Park H.-J."/>
            <person name="Lee G.-B."/>
            <person name="Lee Y.-G."/>
            <person name="Hong S.-Y."/>
            <person name="Cho K."/>
            <person name="Sohn K.H."/>
        </authorList>
    </citation>
    <scope>NUCLEOTIDE SEQUENCE</scope>
    <source>
        <strain evidence="1">KR_1_A1</strain>
    </source>
</reference>
<dbReference type="Gene3D" id="3.40.50.300">
    <property type="entry name" value="P-loop containing nucleotide triphosphate hydrolases"/>
    <property type="match status" value="1"/>
</dbReference>
<evidence type="ECO:0000313" key="2">
    <source>
        <dbReference type="Proteomes" id="UP000602510"/>
    </source>
</evidence>
<dbReference type="PANTHER" id="PTHR46644">
    <property type="entry name" value="DNA REPAIR PROTEIN XRCC2"/>
    <property type="match status" value="1"/>
</dbReference>
<dbReference type="PANTHER" id="PTHR46644:SF2">
    <property type="entry name" value="DNA REPAIR PROTEIN XRCC2"/>
    <property type="match status" value="1"/>
</dbReference>
<comment type="caution">
    <text evidence="1">The sequence shown here is derived from an EMBL/GenBank/DDBJ whole genome shotgun (WGS) entry which is preliminary data.</text>
</comment>